<dbReference type="SUPFAM" id="SSF51011">
    <property type="entry name" value="Glycosyl hydrolase domain"/>
    <property type="match status" value="1"/>
</dbReference>
<evidence type="ECO:0000259" key="8">
    <source>
        <dbReference type="Pfam" id="PF17967"/>
    </source>
</evidence>
<dbReference type="Gene3D" id="2.60.40.1110">
    <property type="match status" value="1"/>
</dbReference>
<evidence type="ECO:0008006" key="11">
    <source>
        <dbReference type="Google" id="ProtNLM"/>
    </source>
</evidence>
<evidence type="ECO:0000256" key="1">
    <source>
        <dbReference type="ARBA" id="ARBA00008061"/>
    </source>
</evidence>
<dbReference type="CDD" id="cd11341">
    <property type="entry name" value="AmyAc_Pullulanase_LD-like"/>
    <property type="match status" value="1"/>
</dbReference>
<keyword evidence="3" id="KW-0378">Hydrolase</keyword>
<dbReference type="GO" id="GO:0051060">
    <property type="term" value="F:pullulanase activity"/>
    <property type="evidence" value="ECO:0007669"/>
    <property type="project" value="InterPro"/>
</dbReference>
<dbReference type="SUPFAM" id="SSF81296">
    <property type="entry name" value="E set domains"/>
    <property type="match status" value="2"/>
</dbReference>
<dbReference type="NCBIfam" id="TIGR02103">
    <property type="entry name" value="pullul_strch"/>
    <property type="match status" value="1"/>
</dbReference>
<keyword evidence="10" id="KW-1185">Reference proteome</keyword>
<dbReference type="InterPro" id="IPR013783">
    <property type="entry name" value="Ig-like_fold"/>
</dbReference>
<dbReference type="Pfam" id="PF02922">
    <property type="entry name" value="CBM_48"/>
    <property type="match status" value="1"/>
</dbReference>
<sequence>MTLPEFMSFLVWGPTLSSSGAMASLCAFRALPSCSCCSSWSQDPRKTVLSLNRLFSVFGQRAPPCCLKFRNRLRPTVHQCGRASSCMDQYEGELTLHIVRIHYHRKNGDYEKWGLHIWGDVTVPTAWENPLFPLGEDEFGVFWDINIPSGGDLYFLVHQGQLKDCGGSVSTVNATKNIWLVSENDEIFLRKPDLSSLPKGSLKLARAYWVKENLIAWPPSDKDIKFHLHFSRSASLHLSGGGVEGSDSSIELLNIPEGLPEEVIQKFPHIKDYIALRIPPPFDVKELVKCQLAISLQDADGCPLDASGVQLPGVLDEIFSYDGPLGPVFTQDHVSLFLWAPTAQSVKLLLYSSPLDTEPVQLMEALDHNGIWAFQGPNSWKGQYYMFEIQVFHPLTQRIETSLANDPYSRGLSANGERSLLVDLDDPQVQPRGWSELAMLKPNLRSFNDVSIYELHIRDFSIRDESVETSLRGTYLAFTSKTSRCVEHLKQLADAGITHIHLLPSFDFGSVDERKENWKSIDFKRLESLPPDSDEQQAAVVAIQDEDGYNWGYDPVNWGVPDGSYSSDPSGSKRCLEFRQMVQALNSLGLRVILDVVYNHLHGNGPHGKYSVLDKVVPGYYLRLNTQGEIENSTCMNNTASEHYMVDRLIVDDLCHWAVDYKVDGFRFDLMGHLMKSTMIRAKKTLRQLNVHHDGVDGSKIYLYGEGWDFGEVAKNARGENASQINLAGTGIGSFNDRMRDSAIGGSPFADPRQQGFLTGLYLEPNGFDQGDEETTRASLAATTDWIRIGLAGNLRDFCFMNHEGQQIKGEEILTHDGQPVAYAKNPTETVNYLSAHDNETLFDVIMLKTTRKVPLKERCRINSLATSIVALSQGIAFFHAGDDILRSKSLDRDSYNSGDWFNSLDFTYESNNWGIGLPPKDKNGDKWPIMRDLLRDEDLRPSKADMLLAKDNFQLFLKIRYSSPLFRLSRTKDIQERLKFHNTGPSSELGVIVMSIEDGITGQNNLEQLDLQYQTMVVIFNARPSSISLSIPFCKQRRLILHPLQALSSDLVARQSSFMEGEGVFGIPARTTAIFLEPRQ</sequence>
<dbReference type="PANTHER" id="PTHR43002">
    <property type="entry name" value="GLYCOGEN DEBRANCHING ENZYME"/>
    <property type="match status" value="1"/>
</dbReference>
<feature type="domain" description="Pullulanase N2" evidence="8">
    <location>
        <begin position="205"/>
        <end position="317"/>
    </location>
</feature>
<dbReference type="InterPro" id="IPR013784">
    <property type="entry name" value="Carb-bd-like_fold"/>
</dbReference>
<dbReference type="InterPro" id="IPR013780">
    <property type="entry name" value="Glyco_hydro_b"/>
</dbReference>
<dbReference type="Pfam" id="PF03714">
    <property type="entry name" value="PUD"/>
    <property type="match status" value="1"/>
</dbReference>
<comment type="caution">
    <text evidence="9">The sequence shown here is derived from an EMBL/GenBank/DDBJ whole genome shotgun (WGS) entry which is preliminary data.</text>
</comment>
<dbReference type="Pfam" id="PF17967">
    <property type="entry name" value="Pullulanase_N2"/>
    <property type="match status" value="1"/>
</dbReference>
<evidence type="ECO:0000259" key="6">
    <source>
        <dbReference type="Pfam" id="PF03714"/>
    </source>
</evidence>
<protein>
    <recommendedName>
        <fullName evidence="11">Pullulanase</fullName>
    </recommendedName>
</protein>
<dbReference type="InterPro" id="IPR040671">
    <property type="entry name" value="Pullulanase_N2"/>
</dbReference>
<comment type="similarity">
    <text evidence="1">Belongs to the glycosyl hydrolase 13 family.</text>
</comment>
<keyword evidence="4" id="KW-0326">Glycosidase</keyword>
<dbReference type="CDD" id="cd10315">
    <property type="entry name" value="CBM41_pullulanase"/>
    <property type="match status" value="1"/>
</dbReference>
<evidence type="ECO:0000313" key="10">
    <source>
        <dbReference type="Proteomes" id="UP000825935"/>
    </source>
</evidence>
<dbReference type="EMBL" id="CM035438">
    <property type="protein sequence ID" value="KAH7286180.1"/>
    <property type="molecule type" value="Genomic_DNA"/>
</dbReference>
<dbReference type="CDD" id="cd02860">
    <property type="entry name" value="E_set_Pullulanase"/>
    <property type="match status" value="1"/>
</dbReference>
<feature type="domain" description="Alpha-1,6-glucosidases pullulanase-type C-terminal" evidence="7">
    <location>
        <begin position="909"/>
        <end position="1078"/>
    </location>
</feature>
<name>A0A8T2QRH3_CERRI</name>
<evidence type="ECO:0000313" key="9">
    <source>
        <dbReference type="EMBL" id="KAH7286180.1"/>
    </source>
</evidence>
<reference evidence="9" key="1">
    <citation type="submission" date="2021-08" db="EMBL/GenBank/DDBJ databases">
        <title>WGS assembly of Ceratopteris richardii.</title>
        <authorList>
            <person name="Marchant D.B."/>
            <person name="Chen G."/>
            <person name="Jenkins J."/>
            <person name="Shu S."/>
            <person name="Leebens-Mack J."/>
            <person name="Grimwood J."/>
            <person name="Schmutz J."/>
            <person name="Soltis P."/>
            <person name="Soltis D."/>
            <person name="Chen Z.-H."/>
        </authorList>
    </citation>
    <scope>NUCLEOTIDE SEQUENCE</scope>
    <source>
        <strain evidence="9">Whitten #5841</strain>
        <tissue evidence="9">Leaf</tissue>
    </source>
</reference>
<dbReference type="Proteomes" id="UP000825935">
    <property type="component" value="Chromosome 33"/>
</dbReference>
<dbReference type="AlphaFoldDB" id="A0A8T2QRH3"/>
<dbReference type="Gene3D" id="2.60.40.1180">
    <property type="entry name" value="Golgi alpha-mannosidase II"/>
    <property type="match status" value="1"/>
</dbReference>
<dbReference type="InterPro" id="IPR024561">
    <property type="entry name" value="Pullul_strch_C"/>
</dbReference>
<dbReference type="Gene3D" id="3.20.20.80">
    <property type="entry name" value="Glycosidases"/>
    <property type="match status" value="1"/>
</dbReference>
<proteinExistence type="inferred from homology"/>
<feature type="domain" description="Glycoside hydrolase family 13 N-terminal" evidence="5">
    <location>
        <begin position="324"/>
        <end position="409"/>
    </location>
</feature>
<dbReference type="InterPro" id="IPR017853">
    <property type="entry name" value="GH"/>
</dbReference>
<evidence type="ECO:0000259" key="5">
    <source>
        <dbReference type="Pfam" id="PF02922"/>
    </source>
</evidence>
<feature type="domain" description="Pullulanase carbohydrate-binding module 41" evidence="6">
    <location>
        <begin position="99"/>
        <end position="188"/>
    </location>
</feature>
<dbReference type="Gene3D" id="2.60.40.1130">
    <property type="entry name" value="Rab geranylgeranyltransferase alpha-subunit, insert domain"/>
    <property type="match status" value="1"/>
</dbReference>
<dbReference type="GO" id="GO:0005975">
    <property type="term" value="P:carbohydrate metabolic process"/>
    <property type="evidence" value="ECO:0007669"/>
    <property type="project" value="InterPro"/>
</dbReference>
<dbReference type="SUPFAM" id="SSF49452">
    <property type="entry name" value="Starch-binding domain-like"/>
    <property type="match status" value="1"/>
</dbReference>
<organism evidence="9 10">
    <name type="scientific">Ceratopteris richardii</name>
    <name type="common">Triangle waterfern</name>
    <dbReference type="NCBI Taxonomy" id="49495"/>
    <lineage>
        <taxon>Eukaryota</taxon>
        <taxon>Viridiplantae</taxon>
        <taxon>Streptophyta</taxon>
        <taxon>Embryophyta</taxon>
        <taxon>Tracheophyta</taxon>
        <taxon>Polypodiopsida</taxon>
        <taxon>Polypodiidae</taxon>
        <taxon>Polypodiales</taxon>
        <taxon>Pteridineae</taxon>
        <taxon>Pteridaceae</taxon>
        <taxon>Parkerioideae</taxon>
        <taxon>Ceratopteris</taxon>
    </lineage>
</organism>
<gene>
    <name evidence="9" type="ORF">KP509_33G061600</name>
</gene>
<dbReference type="Pfam" id="PF11852">
    <property type="entry name" value="Pullul_strch_C"/>
    <property type="match status" value="1"/>
</dbReference>
<evidence type="ECO:0000256" key="4">
    <source>
        <dbReference type="ARBA" id="ARBA00023295"/>
    </source>
</evidence>
<dbReference type="InterPro" id="IPR005323">
    <property type="entry name" value="CBM41_pullulanase"/>
</dbReference>
<evidence type="ECO:0000256" key="3">
    <source>
        <dbReference type="ARBA" id="ARBA00022801"/>
    </source>
</evidence>
<keyword evidence="2" id="KW-0732">Signal</keyword>
<evidence type="ECO:0000256" key="2">
    <source>
        <dbReference type="ARBA" id="ARBA00022729"/>
    </source>
</evidence>
<evidence type="ECO:0000259" key="7">
    <source>
        <dbReference type="Pfam" id="PF11852"/>
    </source>
</evidence>
<dbReference type="SUPFAM" id="SSF51445">
    <property type="entry name" value="(Trans)glycosidases"/>
    <property type="match status" value="1"/>
</dbReference>
<accession>A0A8T2QRH3</accession>
<dbReference type="InterPro" id="IPR004193">
    <property type="entry name" value="Glyco_hydro_13_N"/>
</dbReference>
<dbReference type="Gene3D" id="2.60.40.10">
    <property type="entry name" value="Immunoglobulins"/>
    <property type="match status" value="1"/>
</dbReference>
<dbReference type="GO" id="GO:0030246">
    <property type="term" value="F:carbohydrate binding"/>
    <property type="evidence" value="ECO:0007669"/>
    <property type="project" value="InterPro"/>
</dbReference>
<dbReference type="OMA" id="DKIVPWY"/>
<dbReference type="InterPro" id="IPR011839">
    <property type="entry name" value="Pullul_strch"/>
</dbReference>
<dbReference type="InterPro" id="IPR014756">
    <property type="entry name" value="Ig_E-set"/>
</dbReference>
<dbReference type="OrthoDB" id="204980at2759"/>